<evidence type="ECO:0000256" key="7">
    <source>
        <dbReference type="ARBA" id="ARBA00023163"/>
    </source>
</evidence>
<dbReference type="AlphaFoldDB" id="A0A8J3YMX8"/>
<dbReference type="GO" id="GO:0000987">
    <property type="term" value="F:cis-regulatory region sequence-specific DNA binding"/>
    <property type="evidence" value="ECO:0007669"/>
    <property type="project" value="UniProtKB-ARBA"/>
</dbReference>
<evidence type="ECO:0000259" key="10">
    <source>
        <dbReference type="PROSITE" id="PS50110"/>
    </source>
</evidence>
<dbReference type="InterPro" id="IPR011006">
    <property type="entry name" value="CheY-like_superfamily"/>
</dbReference>
<keyword evidence="6 9" id="KW-0238">DNA-binding</keyword>
<keyword evidence="3 8" id="KW-0597">Phosphoprotein</keyword>
<sequence>MITVLLVDDEPQILRAMSINLRARGYRVVTAADGTRALALTATEHPDLIVLDLGLPDIDGVEVIRRLRSWTPVPIVVLSGRRTGHDKVHALDAGADDYVTKPFGIEELLARMRAVTRRHGVREERPTVRIGRWEVDTAARTVRNAESEETRHLTKTEWHLLTMLVTRPGRLVAQRDLLTEVWGPTYVAETHYLRQYVGQLRRKLEDDPARPRHLLTEPGMGYRFQPEP</sequence>
<dbReference type="CDD" id="cd00383">
    <property type="entry name" value="trans_reg_C"/>
    <property type="match status" value="1"/>
</dbReference>
<keyword evidence="2" id="KW-0963">Cytoplasm</keyword>
<keyword evidence="13" id="KW-1185">Reference proteome</keyword>
<name>A0A8J3YMX8_9ACTN</name>
<dbReference type="PANTHER" id="PTHR48111">
    <property type="entry name" value="REGULATOR OF RPOS"/>
    <property type="match status" value="1"/>
</dbReference>
<feature type="domain" description="Response regulatory" evidence="10">
    <location>
        <begin position="3"/>
        <end position="116"/>
    </location>
</feature>
<proteinExistence type="predicted"/>
<feature type="modified residue" description="4-aspartylphosphate" evidence="8">
    <location>
        <position position="52"/>
    </location>
</feature>
<dbReference type="InterPro" id="IPR036388">
    <property type="entry name" value="WH-like_DNA-bd_sf"/>
</dbReference>
<dbReference type="PROSITE" id="PS50110">
    <property type="entry name" value="RESPONSE_REGULATORY"/>
    <property type="match status" value="1"/>
</dbReference>
<dbReference type="EMBL" id="BOPF01000012">
    <property type="protein sequence ID" value="GIJ46800.1"/>
    <property type="molecule type" value="Genomic_DNA"/>
</dbReference>
<dbReference type="PROSITE" id="PS51755">
    <property type="entry name" value="OMPR_PHOB"/>
    <property type="match status" value="1"/>
</dbReference>
<evidence type="ECO:0000256" key="9">
    <source>
        <dbReference type="PROSITE-ProRule" id="PRU01091"/>
    </source>
</evidence>
<keyword evidence="5" id="KW-0805">Transcription regulation</keyword>
<dbReference type="SUPFAM" id="SSF52172">
    <property type="entry name" value="CheY-like"/>
    <property type="match status" value="1"/>
</dbReference>
<feature type="DNA-binding region" description="OmpR/PhoB-type" evidence="9">
    <location>
        <begin position="125"/>
        <end position="226"/>
    </location>
</feature>
<evidence type="ECO:0000256" key="8">
    <source>
        <dbReference type="PROSITE-ProRule" id="PRU00169"/>
    </source>
</evidence>
<dbReference type="GO" id="GO:0042802">
    <property type="term" value="F:identical protein binding"/>
    <property type="evidence" value="ECO:0007669"/>
    <property type="project" value="UniProtKB-ARBA"/>
</dbReference>
<dbReference type="GO" id="GO:0005829">
    <property type="term" value="C:cytosol"/>
    <property type="evidence" value="ECO:0007669"/>
    <property type="project" value="TreeGrafter"/>
</dbReference>
<comment type="caution">
    <text evidence="12">The sequence shown here is derived from an EMBL/GenBank/DDBJ whole genome shotgun (WGS) entry which is preliminary data.</text>
</comment>
<organism evidence="12 13">
    <name type="scientific">Virgisporangium aliadipatigenens</name>
    <dbReference type="NCBI Taxonomy" id="741659"/>
    <lineage>
        <taxon>Bacteria</taxon>
        <taxon>Bacillati</taxon>
        <taxon>Actinomycetota</taxon>
        <taxon>Actinomycetes</taxon>
        <taxon>Micromonosporales</taxon>
        <taxon>Micromonosporaceae</taxon>
        <taxon>Virgisporangium</taxon>
    </lineage>
</organism>
<dbReference type="Pfam" id="PF00486">
    <property type="entry name" value="Trans_reg_C"/>
    <property type="match status" value="1"/>
</dbReference>
<evidence type="ECO:0000256" key="2">
    <source>
        <dbReference type="ARBA" id="ARBA00022490"/>
    </source>
</evidence>
<evidence type="ECO:0000256" key="3">
    <source>
        <dbReference type="ARBA" id="ARBA00022553"/>
    </source>
</evidence>
<dbReference type="Gene3D" id="1.10.10.10">
    <property type="entry name" value="Winged helix-like DNA-binding domain superfamily/Winged helix DNA-binding domain"/>
    <property type="match status" value="1"/>
</dbReference>
<evidence type="ECO:0000256" key="1">
    <source>
        <dbReference type="ARBA" id="ARBA00004496"/>
    </source>
</evidence>
<reference evidence="12" key="1">
    <citation type="submission" date="2021-01" db="EMBL/GenBank/DDBJ databases">
        <title>Whole genome shotgun sequence of Virgisporangium aliadipatigenens NBRC 105644.</title>
        <authorList>
            <person name="Komaki H."/>
            <person name="Tamura T."/>
        </authorList>
    </citation>
    <scope>NUCLEOTIDE SEQUENCE</scope>
    <source>
        <strain evidence="12">NBRC 105644</strain>
    </source>
</reference>
<dbReference type="Proteomes" id="UP000619260">
    <property type="component" value="Unassembled WGS sequence"/>
</dbReference>
<keyword evidence="7" id="KW-0804">Transcription</keyword>
<dbReference type="InterPro" id="IPR039420">
    <property type="entry name" value="WalR-like"/>
</dbReference>
<dbReference type="InterPro" id="IPR016032">
    <property type="entry name" value="Sig_transdc_resp-reg_C-effctor"/>
</dbReference>
<evidence type="ECO:0000313" key="13">
    <source>
        <dbReference type="Proteomes" id="UP000619260"/>
    </source>
</evidence>
<evidence type="ECO:0000313" key="12">
    <source>
        <dbReference type="EMBL" id="GIJ46800.1"/>
    </source>
</evidence>
<feature type="domain" description="OmpR/PhoB-type" evidence="11">
    <location>
        <begin position="125"/>
        <end position="226"/>
    </location>
</feature>
<protein>
    <submittedName>
        <fullName evidence="12">DNA-binding response regulator</fullName>
    </submittedName>
</protein>
<dbReference type="GO" id="GO:0000156">
    <property type="term" value="F:phosphorelay response regulator activity"/>
    <property type="evidence" value="ECO:0007669"/>
    <property type="project" value="TreeGrafter"/>
</dbReference>
<gene>
    <name evidence="12" type="primary">kdpE</name>
    <name evidence="12" type="ORF">Val02_36860</name>
</gene>
<dbReference type="Pfam" id="PF00072">
    <property type="entry name" value="Response_reg"/>
    <property type="match status" value="1"/>
</dbReference>
<dbReference type="Gene3D" id="6.10.250.690">
    <property type="match status" value="1"/>
</dbReference>
<dbReference type="SMART" id="SM00448">
    <property type="entry name" value="REC"/>
    <property type="match status" value="1"/>
</dbReference>
<evidence type="ECO:0000256" key="6">
    <source>
        <dbReference type="ARBA" id="ARBA00023125"/>
    </source>
</evidence>
<evidence type="ECO:0000256" key="4">
    <source>
        <dbReference type="ARBA" id="ARBA00023012"/>
    </source>
</evidence>
<dbReference type="SMART" id="SM00862">
    <property type="entry name" value="Trans_reg_C"/>
    <property type="match status" value="1"/>
</dbReference>
<dbReference type="GO" id="GO:0032993">
    <property type="term" value="C:protein-DNA complex"/>
    <property type="evidence" value="ECO:0007669"/>
    <property type="project" value="TreeGrafter"/>
</dbReference>
<dbReference type="SUPFAM" id="SSF46894">
    <property type="entry name" value="C-terminal effector domain of the bipartite response regulators"/>
    <property type="match status" value="1"/>
</dbReference>
<dbReference type="CDD" id="cd17620">
    <property type="entry name" value="REC_OmpR_KdpE-like"/>
    <property type="match status" value="1"/>
</dbReference>
<dbReference type="InterPro" id="IPR001867">
    <property type="entry name" value="OmpR/PhoB-type_DNA-bd"/>
</dbReference>
<dbReference type="Gene3D" id="3.40.50.2300">
    <property type="match status" value="1"/>
</dbReference>
<keyword evidence="4" id="KW-0902">Two-component regulatory system</keyword>
<accession>A0A8J3YMX8</accession>
<evidence type="ECO:0000259" key="11">
    <source>
        <dbReference type="PROSITE" id="PS51755"/>
    </source>
</evidence>
<dbReference type="RefSeq" id="WP_203900314.1">
    <property type="nucleotide sequence ID" value="NZ_BOPF01000012.1"/>
</dbReference>
<dbReference type="InterPro" id="IPR001789">
    <property type="entry name" value="Sig_transdc_resp-reg_receiver"/>
</dbReference>
<dbReference type="PANTHER" id="PTHR48111:SF50">
    <property type="entry name" value="KDP OPERON TRANSCRIPTIONAL REGULATORY PROTEIN KDPE"/>
    <property type="match status" value="1"/>
</dbReference>
<dbReference type="FunFam" id="3.40.50.2300:FF:000021">
    <property type="entry name" value="Two-component system response regulator KdpE"/>
    <property type="match status" value="1"/>
</dbReference>
<comment type="subcellular location">
    <subcellularLocation>
        <location evidence="1">Cytoplasm</location>
    </subcellularLocation>
</comment>
<evidence type="ECO:0000256" key="5">
    <source>
        <dbReference type="ARBA" id="ARBA00023015"/>
    </source>
</evidence>
<dbReference type="GO" id="GO:0045893">
    <property type="term" value="P:positive regulation of DNA-templated transcription"/>
    <property type="evidence" value="ECO:0007669"/>
    <property type="project" value="UniProtKB-ARBA"/>
</dbReference>